<dbReference type="SMART" id="SM00355">
    <property type="entry name" value="ZnF_C2H2"/>
    <property type="match status" value="4"/>
</dbReference>
<sequence length="944" mass="104369">MAERVAKMVLICMIVVVAVASSAQGRNLKEGGEQVKQPQNFVGGFGTSGGFVPTPGGGVRYDPGPTVFCAFPGPTGGCLRVEPILPGGFSYFLCSITFSEDMDDSCAVCADKLEWVAYGSCGHREVCSTCVTRLRFICDDCHCCICKSELKTIFITKALGDYTKVINDFAAFAADPVEGQVGPYWYHEGTQAYFDDLDHYKMIKAMCRLSCTVCDKKYEEQNAGLKKRAEFKNIEQLKKHLFNRHRLLMCSLCLEGRKVFMCEQKLYTRAQLDQHIKTGDSEVDGSESERGGFMGHPMCEFCQNPFYGENELYLHMSTEHYTCHICQRRHPGQYEYYKNYDEMEIHFRQEHHLCEDEACLAKKFIVFATESELKRHNAIEHGGRMSRSKRNAALQIPIRFQYRRSYEQDPRVRGRGLRADSSDNQLSFAMQGSLPTANAETAHYTSTSNQEIINNQETSEVASIVGRFEALATVDVEHSSRHCQALGNSRSRPLEDSSFPPLASTSNGSQQKLRSGSKGSARSNMAARLRRQNNGTVTVPNAAPAWPVTRLQPNMSATVSQQSRPVTNFLQFSTNSSSSSKSKPARMKESLPYGHVSSENGTLFGLTANFASSSRSSVGTSKVSHSASAPNLVDRGLFDNSLSNFPPVSSTQDYTKAATGSHPSPKVEDIQSANKALVEKIRASLEFDKDKYSAFKGITAEYRQGFINTEEYLAYVHQFGLSHLVLEIAKLCPNAQKQRELVETYNFNMSSSCSLRNGVSNEAGQSKSKKKSKKGKEKCEEDAISGLNHALTDGIHSGVRVLQPNQKSCVEEAEVLLKEGHQTARGKSKVLAAKEANSDFPSQSQMELRSDNGSQPAGDGSKKDIVLGGGNKPRKKISKFLRNRLGDASSTEAANVGNCYPGPDEIEEKVDEDKEPPEELPVRGVWRNGGGRRLMGMTQSKPRK</sequence>
<dbReference type="InterPro" id="IPR001841">
    <property type="entry name" value="Znf_RING"/>
</dbReference>
<keyword evidence="1" id="KW-0479">Metal-binding</keyword>
<dbReference type="GO" id="GO:0043022">
    <property type="term" value="F:ribosome binding"/>
    <property type="evidence" value="ECO:0007669"/>
    <property type="project" value="TreeGrafter"/>
</dbReference>
<keyword evidence="6" id="KW-1185">Reference proteome</keyword>
<evidence type="ECO:0000256" key="2">
    <source>
        <dbReference type="SAM" id="MobiDB-lite"/>
    </source>
</evidence>
<feature type="compositionally biased region" description="Basic residues" evidence="2">
    <location>
        <begin position="767"/>
        <end position="776"/>
    </location>
</feature>
<feature type="region of interest" description="Disordered" evidence="2">
    <location>
        <begin position="483"/>
        <end position="545"/>
    </location>
</feature>
<feature type="compositionally biased region" description="Basic residues" evidence="2">
    <location>
        <begin position="872"/>
        <end position="882"/>
    </location>
</feature>
<dbReference type="EMBL" id="AWUE01012366">
    <property type="protein sequence ID" value="OMP09391.1"/>
    <property type="molecule type" value="Genomic_DNA"/>
</dbReference>
<feature type="compositionally biased region" description="Polar residues" evidence="2">
    <location>
        <begin position="503"/>
        <end position="523"/>
    </location>
</feature>
<keyword evidence="1" id="KW-0863">Zinc-finger</keyword>
<feature type="compositionally biased region" description="Acidic residues" evidence="2">
    <location>
        <begin position="904"/>
        <end position="918"/>
    </location>
</feature>
<dbReference type="STRING" id="93759.A0A1R3KQM9"/>
<protein>
    <submittedName>
        <fullName evidence="5">Zinc finger, C2H2-like protein</fullName>
    </submittedName>
</protein>
<keyword evidence="3" id="KW-0732">Signal</keyword>
<dbReference type="InterPro" id="IPR057634">
    <property type="entry name" value="PAH_ZNF598/HEL2"/>
</dbReference>
<dbReference type="InterPro" id="IPR013087">
    <property type="entry name" value="Znf_C2H2_type"/>
</dbReference>
<dbReference type="GO" id="GO:0061630">
    <property type="term" value="F:ubiquitin protein ligase activity"/>
    <property type="evidence" value="ECO:0007669"/>
    <property type="project" value="InterPro"/>
</dbReference>
<dbReference type="Pfam" id="PF23202">
    <property type="entry name" value="PAH_ZNF598"/>
    <property type="match status" value="1"/>
</dbReference>
<name>A0A1R3KQM9_9ROSI</name>
<dbReference type="OrthoDB" id="3838338at2759"/>
<dbReference type="AlphaFoldDB" id="A0A1R3KQM9"/>
<feature type="region of interest" description="Disordered" evidence="2">
    <location>
        <begin position="757"/>
        <end position="777"/>
    </location>
</feature>
<organism evidence="5 6">
    <name type="scientific">Corchorus olitorius</name>
    <dbReference type="NCBI Taxonomy" id="93759"/>
    <lineage>
        <taxon>Eukaryota</taxon>
        <taxon>Viridiplantae</taxon>
        <taxon>Streptophyta</taxon>
        <taxon>Embryophyta</taxon>
        <taxon>Tracheophyta</taxon>
        <taxon>Spermatophyta</taxon>
        <taxon>Magnoliopsida</taxon>
        <taxon>eudicotyledons</taxon>
        <taxon>Gunneridae</taxon>
        <taxon>Pentapetalae</taxon>
        <taxon>rosids</taxon>
        <taxon>malvids</taxon>
        <taxon>Malvales</taxon>
        <taxon>Malvaceae</taxon>
        <taxon>Grewioideae</taxon>
        <taxon>Apeibeae</taxon>
        <taxon>Corchorus</taxon>
    </lineage>
</organism>
<dbReference type="GO" id="GO:0016567">
    <property type="term" value="P:protein ubiquitination"/>
    <property type="evidence" value="ECO:0007669"/>
    <property type="project" value="TreeGrafter"/>
</dbReference>
<keyword evidence="1" id="KW-0862">Zinc</keyword>
<feature type="region of interest" description="Disordered" evidence="2">
    <location>
        <begin position="649"/>
        <end position="669"/>
    </location>
</feature>
<feature type="domain" description="RING-type" evidence="4">
    <location>
        <begin position="106"/>
        <end position="147"/>
    </location>
</feature>
<gene>
    <name evidence="5" type="ORF">COLO4_05504</name>
</gene>
<feature type="chain" id="PRO_5012842437" evidence="3">
    <location>
        <begin position="26"/>
        <end position="944"/>
    </location>
</feature>
<feature type="signal peptide" evidence="3">
    <location>
        <begin position="1"/>
        <end position="25"/>
    </location>
</feature>
<dbReference type="PANTHER" id="PTHR22938">
    <property type="entry name" value="ZINC FINGER PROTEIN 598"/>
    <property type="match status" value="1"/>
</dbReference>
<feature type="region of interest" description="Disordered" evidence="2">
    <location>
        <begin position="836"/>
        <end position="944"/>
    </location>
</feature>
<dbReference type="InterPro" id="IPR056437">
    <property type="entry name" value="Znf-C2H2_ZNF598/HEL2"/>
</dbReference>
<dbReference type="PROSITE" id="PS00028">
    <property type="entry name" value="ZINC_FINGER_C2H2_1"/>
    <property type="match status" value="1"/>
</dbReference>
<feature type="compositionally biased region" description="Polar residues" evidence="2">
    <location>
        <begin position="839"/>
        <end position="855"/>
    </location>
</feature>
<evidence type="ECO:0000313" key="6">
    <source>
        <dbReference type="Proteomes" id="UP000187203"/>
    </source>
</evidence>
<dbReference type="PROSITE" id="PS50089">
    <property type="entry name" value="ZF_RING_2"/>
    <property type="match status" value="1"/>
</dbReference>
<evidence type="ECO:0000313" key="5">
    <source>
        <dbReference type="EMBL" id="OMP09391.1"/>
    </source>
</evidence>
<dbReference type="Pfam" id="PF23230">
    <property type="entry name" value="zf-C2H2_13"/>
    <property type="match status" value="1"/>
</dbReference>
<dbReference type="GO" id="GO:0008270">
    <property type="term" value="F:zinc ion binding"/>
    <property type="evidence" value="ECO:0007669"/>
    <property type="project" value="UniProtKB-KW"/>
</dbReference>
<dbReference type="PANTHER" id="PTHR22938:SF18">
    <property type="entry name" value="E3 UBIQUITIN-PROTEIN LIGASE HEL2-LIKE ISOFORM X1"/>
    <property type="match status" value="1"/>
</dbReference>
<dbReference type="GO" id="GO:0072344">
    <property type="term" value="P:rescue of stalled ribosome"/>
    <property type="evidence" value="ECO:0007669"/>
    <property type="project" value="InterPro"/>
</dbReference>
<evidence type="ECO:0000256" key="3">
    <source>
        <dbReference type="SAM" id="SignalP"/>
    </source>
</evidence>
<dbReference type="Pfam" id="PF25447">
    <property type="entry name" value="RING_ZNF598"/>
    <property type="match status" value="1"/>
</dbReference>
<accession>A0A1R3KQM9</accession>
<evidence type="ECO:0000256" key="1">
    <source>
        <dbReference type="PROSITE-ProRule" id="PRU00175"/>
    </source>
</evidence>
<reference evidence="6" key="1">
    <citation type="submission" date="2013-09" db="EMBL/GenBank/DDBJ databases">
        <title>Corchorus olitorius genome sequencing.</title>
        <authorList>
            <person name="Alam M."/>
            <person name="Haque M.S."/>
            <person name="Islam M.S."/>
            <person name="Emdad E.M."/>
            <person name="Islam M.M."/>
            <person name="Ahmed B."/>
            <person name="Halim A."/>
            <person name="Hossen Q.M.M."/>
            <person name="Hossain M.Z."/>
            <person name="Ahmed R."/>
            <person name="Khan M.M."/>
            <person name="Islam R."/>
            <person name="Rashid M.M."/>
            <person name="Khan S.A."/>
            <person name="Rahman M.S."/>
            <person name="Alam M."/>
            <person name="Yahiya A.S."/>
            <person name="Khan M.S."/>
            <person name="Azam M.S."/>
            <person name="Haque T."/>
            <person name="Lashkar M.Z.H."/>
            <person name="Akhand A.I."/>
            <person name="Morshed G."/>
            <person name="Roy S."/>
            <person name="Uddin K.S."/>
            <person name="Rabeya T."/>
            <person name="Hossain A.S."/>
            <person name="Chowdhury A."/>
            <person name="Snigdha A.R."/>
            <person name="Mortoza M.S."/>
            <person name="Matin S.A."/>
            <person name="Hoque S.M.E."/>
            <person name="Islam M.K."/>
            <person name="Roy D.K."/>
            <person name="Haider R."/>
            <person name="Moosa M.M."/>
            <person name="Elias S.M."/>
            <person name="Hasan A.M."/>
            <person name="Jahan S."/>
            <person name="Shafiuddin M."/>
            <person name="Mahmood N."/>
            <person name="Shommy N.S."/>
        </authorList>
    </citation>
    <scope>NUCLEOTIDE SEQUENCE [LARGE SCALE GENOMIC DNA]</scope>
    <source>
        <strain evidence="6">cv. O-4</strain>
    </source>
</reference>
<comment type="caution">
    <text evidence="5">The sequence shown here is derived from an EMBL/GenBank/DDBJ whole genome shotgun (WGS) entry which is preliminary data.</text>
</comment>
<dbReference type="InterPro" id="IPR044288">
    <property type="entry name" value="ZNF598/HEL2"/>
</dbReference>
<proteinExistence type="predicted"/>
<dbReference type="Proteomes" id="UP000187203">
    <property type="component" value="Unassembled WGS sequence"/>
</dbReference>
<evidence type="ECO:0000259" key="4">
    <source>
        <dbReference type="PROSITE" id="PS50089"/>
    </source>
</evidence>